<keyword evidence="1" id="KW-0802">TPR repeat</keyword>
<feature type="repeat" description="TPR" evidence="1">
    <location>
        <begin position="134"/>
        <end position="167"/>
    </location>
</feature>
<sequence length="468" mass="54454">MKYSHDDENLSLTRFESMLKTNDILFFDSNEFENIIHHYLENGKIALAKRAIKLGLEQHPSSINLRLFQVEIFVIENKFEEADHILDKLNELEPNNEEIYIQKANVLSKQDQHELAIETLLIAIGMSGTPDDDADLFALVGMEYLFLDQFDNAIVYFKKCIEADTSDYSALHNIIYCYDFLNKNAEAIEYLNNFIDTNPYCEVAWHQLGRQYFTIKEYTKANAAFDFAIISDDTFVGAYIEKGKVLEKLKRYEEAIENYKITLALDEPTSFALLRIGHCYEKLSKDDLAVQFYKKTVEDDPLLDKGWIAITKFYMKRLNYQKALFYINSAVNIDGDNVLYWKLYAIVNKRLNFLEEAEHGYKRTLQLGNYELDSWLNRSDILIALGEYHAAILNLTEATEFYPENAEIEYRLAGLYFTTHLAEKGRFHLKNALHLNKDYDFILTELFPNIKQKPVVKAIISDSKNTSN</sequence>
<keyword evidence="3" id="KW-1185">Reference proteome</keyword>
<protein>
    <submittedName>
        <fullName evidence="2">Uncharacterized protein</fullName>
    </submittedName>
</protein>
<dbReference type="SUPFAM" id="SSF48452">
    <property type="entry name" value="TPR-like"/>
    <property type="match status" value="3"/>
</dbReference>
<gene>
    <name evidence="2" type="ORF">CA834_05400</name>
</gene>
<accession>A0A265UXL7</accession>
<reference evidence="2 3" key="1">
    <citation type="submission" date="2017-05" db="EMBL/GenBank/DDBJ databases">
        <title>The draft genome sequence of Idiomarina salinarum WNB302.</title>
        <authorList>
            <person name="Sun Y."/>
            <person name="Chen B."/>
            <person name="Du Z."/>
        </authorList>
    </citation>
    <scope>NUCLEOTIDE SEQUENCE [LARGE SCALE GENOMIC DNA]</scope>
    <source>
        <strain evidence="2 3">WNB302</strain>
    </source>
</reference>
<dbReference type="OrthoDB" id="9803982at2"/>
<feature type="repeat" description="TPR" evidence="1">
    <location>
        <begin position="236"/>
        <end position="269"/>
    </location>
</feature>
<proteinExistence type="predicted"/>
<dbReference type="SMART" id="SM00028">
    <property type="entry name" value="TPR"/>
    <property type="match status" value="10"/>
</dbReference>
<comment type="caution">
    <text evidence="2">The sequence shown here is derived from an EMBL/GenBank/DDBJ whole genome shotgun (WGS) entry which is preliminary data.</text>
</comment>
<dbReference type="Proteomes" id="UP000216840">
    <property type="component" value="Unassembled WGS sequence"/>
</dbReference>
<evidence type="ECO:0000313" key="3">
    <source>
        <dbReference type="Proteomes" id="UP000216840"/>
    </source>
</evidence>
<organism evidence="2 3">
    <name type="scientific">Winogradskyella aurantia</name>
    <dbReference type="NCBI Taxonomy" id="1915063"/>
    <lineage>
        <taxon>Bacteria</taxon>
        <taxon>Pseudomonadati</taxon>
        <taxon>Bacteroidota</taxon>
        <taxon>Flavobacteriia</taxon>
        <taxon>Flavobacteriales</taxon>
        <taxon>Flavobacteriaceae</taxon>
        <taxon>Winogradskyella</taxon>
    </lineage>
</organism>
<evidence type="ECO:0000256" key="1">
    <source>
        <dbReference type="PROSITE-ProRule" id="PRU00339"/>
    </source>
</evidence>
<name>A0A265UXL7_9FLAO</name>
<dbReference type="PANTHER" id="PTHR12558:SF13">
    <property type="entry name" value="CELL DIVISION CYCLE PROTEIN 27 HOMOLOG"/>
    <property type="match status" value="1"/>
</dbReference>
<dbReference type="AlphaFoldDB" id="A0A265UXL7"/>
<dbReference type="PROSITE" id="PS50005">
    <property type="entry name" value="TPR"/>
    <property type="match status" value="3"/>
</dbReference>
<dbReference type="Gene3D" id="1.25.40.10">
    <property type="entry name" value="Tetratricopeptide repeat domain"/>
    <property type="match status" value="3"/>
</dbReference>
<dbReference type="Pfam" id="PF13181">
    <property type="entry name" value="TPR_8"/>
    <property type="match status" value="3"/>
</dbReference>
<dbReference type="PANTHER" id="PTHR12558">
    <property type="entry name" value="CELL DIVISION CYCLE 16,23,27"/>
    <property type="match status" value="1"/>
</dbReference>
<evidence type="ECO:0000313" key="2">
    <source>
        <dbReference type="EMBL" id="OZV70054.1"/>
    </source>
</evidence>
<dbReference type="RefSeq" id="WP_094967644.1">
    <property type="nucleotide sequence ID" value="NZ_NGJN01000002.1"/>
</dbReference>
<dbReference type="EMBL" id="NGJN01000002">
    <property type="protein sequence ID" value="OZV70054.1"/>
    <property type="molecule type" value="Genomic_DNA"/>
</dbReference>
<dbReference type="Pfam" id="PF13174">
    <property type="entry name" value="TPR_6"/>
    <property type="match status" value="1"/>
</dbReference>
<feature type="repeat" description="TPR" evidence="1">
    <location>
        <begin position="270"/>
        <end position="303"/>
    </location>
</feature>
<dbReference type="InterPro" id="IPR019734">
    <property type="entry name" value="TPR_rpt"/>
</dbReference>
<dbReference type="InterPro" id="IPR011990">
    <property type="entry name" value="TPR-like_helical_dom_sf"/>
</dbReference>